<dbReference type="InterPro" id="IPR038765">
    <property type="entry name" value="Papain-like_cys_pep_sf"/>
</dbReference>
<evidence type="ECO:0000313" key="5">
    <source>
        <dbReference type="Proteomes" id="UP001209878"/>
    </source>
</evidence>
<evidence type="ECO:0000256" key="1">
    <source>
        <dbReference type="ARBA" id="ARBA00008455"/>
    </source>
</evidence>
<protein>
    <recommendedName>
        <fullName evidence="3">Peptidase C1A papain C-terminal domain-containing protein</fullName>
    </recommendedName>
</protein>
<dbReference type="SUPFAM" id="SSF54001">
    <property type="entry name" value="Cysteine proteinases"/>
    <property type="match status" value="2"/>
</dbReference>
<dbReference type="Gene3D" id="3.90.70.10">
    <property type="entry name" value="Cysteine proteinases"/>
    <property type="match status" value="1"/>
</dbReference>
<dbReference type="PROSITE" id="PS00640">
    <property type="entry name" value="THIOL_PROTEASE_ASN"/>
    <property type="match status" value="1"/>
</dbReference>
<dbReference type="InterPro" id="IPR025661">
    <property type="entry name" value="Pept_asp_AS"/>
</dbReference>
<evidence type="ECO:0000313" key="4">
    <source>
        <dbReference type="EMBL" id="KAK2175530.1"/>
    </source>
</evidence>
<evidence type="ECO:0000256" key="2">
    <source>
        <dbReference type="ARBA" id="ARBA00023157"/>
    </source>
</evidence>
<dbReference type="SMART" id="SM00645">
    <property type="entry name" value="Pept_C1"/>
    <property type="match status" value="1"/>
</dbReference>
<name>A0AAD9KRI6_RIDPI</name>
<feature type="domain" description="Peptidase C1A papain C-terminal" evidence="3">
    <location>
        <begin position="113"/>
        <end position="428"/>
    </location>
</feature>
<dbReference type="InterPro" id="IPR039417">
    <property type="entry name" value="Peptidase_C1A_papain-like"/>
</dbReference>
<reference evidence="4" key="1">
    <citation type="journal article" date="2023" name="Mol. Biol. Evol.">
        <title>Third-Generation Sequencing Reveals the Adaptive Role of the Epigenome in Three Deep-Sea Polychaetes.</title>
        <authorList>
            <person name="Perez M."/>
            <person name="Aroh O."/>
            <person name="Sun Y."/>
            <person name="Lan Y."/>
            <person name="Juniper S.K."/>
            <person name="Young C.R."/>
            <person name="Angers B."/>
            <person name="Qian P.Y."/>
        </authorList>
    </citation>
    <scope>NUCLEOTIDE SEQUENCE</scope>
    <source>
        <strain evidence="4">R07B-5</strain>
    </source>
</reference>
<dbReference type="CDD" id="cd02248">
    <property type="entry name" value="Peptidase_C1A"/>
    <property type="match status" value="1"/>
</dbReference>
<sequence>MVHSEACFAYHVHDVLFGSTVPLPLLVVDGVRKRRDITPLLCRMWKMAQREVERYNCLYNDGFYPFVCGINEYADLTPVEYKHYLLGVRLPEDPTSCRFPCMRRKKRRYARHLPATVDWRSRGYVTPVKNQRYRSDLSTMTRHLRLVLWNRWRVSSLAHGRRFRRIMRDTRSKGVMRDIQRFIEGLNQVTDARGPFEEAPQTPPDWNAAIAKTEAKCRTWHQEEEEEEEEEKEEEKYCSACWAFATIGSLEGQLFRKTGRLVTLSEQNLIDCSRTYGNRGCDGGWMNYAYNYVYAHGVTRPYPYEARSTVCRHKASKVGTRCRGYKLVQRSEKALQEAVASVGPIAVAIDASRSSFRYYKSGVLSDPRCSKRHANHAMLVVGYGTHKGRKYWLLKNSWGTSWGLKGYVMLARDSKNTCGIANYASYPIV</sequence>
<dbReference type="InterPro" id="IPR013128">
    <property type="entry name" value="Peptidase_C1A"/>
</dbReference>
<comment type="similarity">
    <text evidence="1">Belongs to the peptidase C1 family.</text>
</comment>
<dbReference type="FunFam" id="3.90.70.10:FF:000332">
    <property type="entry name" value="Cathepsin L1"/>
    <property type="match status" value="1"/>
</dbReference>
<dbReference type="GO" id="GO:0008234">
    <property type="term" value="F:cysteine-type peptidase activity"/>
    <property type="evidence" value="ECO:0007669"/>
    <property type="project" value="InterPro"/>
</dbReference>
<dbReference type="InterPro" id="IPR000668">
    <property type="entry name" value="Peptidase_C1A_C"/>
</dbReference>
<dbReference type="AlphaFoldDB" id="A0AAD9KRI6"/>
<dbReference type="PANTHER" id="PTHR12411">
    <property type="entry name" value="CYSTEINE PROTEASE FAMILY C1-RELATED"/>
    <property type="match status" value="1"/>
</dbReference>
<keyword evidence="5" id="KW-1185">Reference proteome</keyword>
<evidence type="ECO:0000259" key="3">
    <source>
        <dbReference type="SMART" id="SM00645"/>
    </source>
</evidence>
<gene>
    <name evidence="4" type="ORF">NP493_721g03031</name>
</gene>
<dbReference type="Pfam" id="PF00112">
    <property type="entry name" value="Peptidase_C1"/>
    <property type="match status" value="1"/>
</dbReference>
<dbReference type="EMBL" id="JAODUO010000725">
    <property type="protein sequence ID" value="KAK2175530.1"/>
    <property type="molecule type" value="Genomic_DNA"/>
</dbReference>
<accession>A0AAD9KRI6</accession>
<dbReference type="PROSITE" id="PS00639">
    <property type="entry name" value="THIOL_PROTEASE_HIS"/>
    <property type="match status" value="1"/>
</dbReference>
<proteinExistence type="inferred from homology"/>
<comment type="caution">
    <text evidence="4">The sequence shown here is derived from an EMBL/GenBank/DDBJ whole genome shotgun (WGS) entry which is preliminary data.</text>
</comment>
<dbReference type="GO" id="GO:0006508">
    <property type="term" value="P:proteolysis"/>
    <property type="evidence" value="ECO:0007669"/>
    <property type="project" value="InterPro"/>
</dbReference>
<dbReference type="PRINTS" id="PR00705">
    <property type="entry name" value="PAPAIN"/>
</dbReference>
<dbReference type="InterPro" id="IPR025660">
    <property type="entry name" value="Pept_his_AS"/>
</dbReference>
<dbReference type="Proteomes" id="UP001209878">
    <property type="component" value="Unassembled WGS sequence"/>
</dbReference>
<keyword evidence="2" id="KW-1015">Disulfide bond</keyword>
<organism evidence="4 5">
    <name type="scientific">Ridgeia piscesae</name>
    <name type="common">Tubeworm</name>
    <dbReference type="NCBI Taxonomy" id="27915"/>
    <lineage>
        <taxon>Eukaryota</taxon>
        <taxon>Metazoa</taxon>
        <taxon>Spiralia</taxon>
        <taxon>Lophotrochozoa</taxon>
        <taxon>Annelida</taxon>
        <taxon>Polychaeta</taxon>
        <taxon>Sedentaria</taxon>
        <taxon>Canalipalpata</taxon>
        <taxon>Sabellida</taxon>
        <taxon>Siboglinidae</taxon>
        <taxon>Ridgeia</taxon>
    </lineage>
</organism>